<protein>
    <submittedName>
        <fullName evidence="2">Uncharacterized protein</fullName>
    </submittedName>
</protein>
<dbReference type="EMBL" id="JABMCB010000185">
    <property type="protein sequence ID" value="NUU76490.1"/>
    <property type="molecule type" value="Genomic_DNA"/>
</dbReference>
<reference evidence="2 3" key="1">
    <citation type="submission" date="2020-05" db="EMBL/GenBank/DDBJ databases">
        <title>Genome Sequencing of Type Strains.</title>
        <authorList>
            <person name="Lemaire J.F."/>
            <person name="Inderbitzin P."/>
            <person name="Gregorio O.A."/>
            <person name="Collins S.B."/>
            <person name="Wespe N."/>
            <person name="Knight-Connoni V."/>
        </authorList>
    </citation>
    <scope>NUCLEOTIDE SEQUENCE [LARGE SCALE GENOMIC DNA]</scope>
    <source>
        <strain evidence="2 3">LMG 21957</strain>
    </source>
</reference>
<evidence type="ECO:0000313" key="2">
    <source>
        <dbReference type="EMBL" id="NUU76490.1"/>
    </source>
</evidence>
<accession>A0A7Y6BYI9</accession>
<evidence type="ECO:0000313" key="3">
    <source>
        <dbReference type="Proteomes" id="UP000526125"/>
    </source>
</evidence>
<keyword evidence="3" id="KW-1185">Reference proteome</keyword>
<proteinExistence type="predicted"/>
<gene>
    <name evidence="2" type="ORF">HP552_14770</name>
</gene>
<sequence length="63" mass="6796">MSDPKNQKANKELEPGVNTVLHPDSNNPGPTDMIEDAVGEIIDNITGHSKNKTATNSENKPNK</sequence>
<name>A0A7Y6BYI9_9BACL</name>
<dbReference type="AlphaFoldDB" id="A0A7Y6BYI9"/>
<evidence type="ECO:0000256" key="1">
    <source>
        <dbReference type="SAM" id="MobiDB-lite"/>
    </source>
</evidence>
<dbReference type="Proteomes" id="UP000526125">
    <property type="component" value="Unassembled WGS sequence"/>
</dbReference>
<feature type="compositionally biased region" description="Basic and acidic residues" evidence="1">
    <location>
        <begin position="1"/>
        <end position="14"/>
    </location>
</feature>
<feature type="compositionally biased region" description="Polar residues" evidence="1">
    <location>
        <begin position="46"/>
        <end position="63"/>
    </location>
</feature>
<comment type="caution">
    <text evidence="2">The sequence shown here is derived from an EMBL/GenBank/DDBJ whole genome shotgun (WGS) entry which is preliminary data.</text>
</comment>
<dbReference type="RefSeq" id="WP_175396189.1">
    <property type="nucleotide sequence ID" value="NZ_JABMCB010000185.1"/>
</dbReference>
<feature type="region of interest" description="Disordered" evidence="1">
    <location>
        <begin position="1"/>
        <end position="63"/>
    </location>
</feature>
<organism evidence="2 3">
    <name type="scientific">Paenibacillus xylanilyticus</name>
    <dbReference type="NCBI Taxonomy" id="248903"/>
    <lineage>
        <taxon>Bacteria</taxon>
        <taxon>Bacillati</taxon>
        <taxon>Bacillota</taxon>
        <taxon>Bacilli</taxon>
        <taxon>Bacillales</taxon>
        <taxon>Paenibacillaceae</taxon>
        <taxon>Paenibacillus</taxon>
    </lineage>
</organism>